<sequence length="124" mass="13565">MLSRTSSARQAVAAVARLARPQMRTFIAPTVSRRADFVQELYLKELKAYKPTPIKESDAVGQVATFNLPKPPKSPEEADLASSLKEYENMAVEVEGQEGADAAAPAAVVEDWLVEEEEEEGAHH</sequence>
<dbReference type="PANTHER" id="PTHR28207:SF1">
    <property type="entry name" value="ATP SYNTHASE SUBUNIT H, MITOCHONDRIAL"/>
    <property type="match status" value="1"/>
</dbReference>
<name>A0AAJ0MTA6_9PEZI</name>
<dbReference type="GeneID" id="87875680"/>
<dbReference type="Proteomes" id="UP001285908">
    <property type="component" value="Unassembled WGS sequence"/>
</dbReference>
<dbReference type="AlphaFoldDB" id="A0AAJ0MTA6"/>
<proteinExistence type="predicted"/>
<dbReference type="EMBL" id="JAULSX010000002">
    <property type="protein sequence ID" value="KAK3496807.1"/>
    <property type="molecule type" value="Genomic_DNA"/>
</dbReference>
<dbReference type="InterPro" id="IPR019711">
    <property type="entry name" value="ATP_synth_F0_suH"/>
</dbReference>
<dbReference type="GO" id="GO:0046933">
    <property type="term" value="F:proton-transporting ATP synthase activity, rotational mechanism"/>
    <property type="evidence" value="ECO:0007669"/>
    <property type="project" value="TreeGrafter"/>
</dbReference>
<keyword evidence="2" id="KW-1185">Reference proteome</keyword>
<accession>A0AAJ0MTA6</accession>
<comment type="caution">
    <text evidence="1">The sequence shown here is derived from an EMBL/GenBank/DDBJ whole genome shotgun (WGS) entry which is preliminary data.</text>
</comment>
<organism evidence="1 2">
    <name type="scientific">Neurospora hispaniola</name>
    <dbReference type="NCBI Taxonomy" id="588809"/>
    <lineage>
        <taxon>Eukaryota</taxon>
        <taxon>Fungi</taxon>
        <taxon>Dikarya</taxon>
        <taxon>Ascomycota</taxon>
        <taxon>Pezizomycotina</taxon>
        <taxon>Sordariomycetes</taxon>
        <taxon>Sordariomycetidae</taxon>
        <taxon>Sordariales</taxon>
        <taxon>Sordariaceae</taxon>
        <taxon>Neurospora</taxon>
    </lineage>
</organism>
<gene>
    <name evidence="1" type="ORF">B0T23DRAFT_393131</name>
</gene>
<reference evidence="1 2" key="1">
    <citation type="journal article" date="2023" name="Mol. Phylogenet. Evol.">
        <title>Genome-scale phylogeny and comparative genomics of the fungal order Sordariales.</title>
        <authorList>
            <person name="Hensen N."/>
            <person name="Bonometti L."/>
            <person name="Westerberg I."/>
            <person name="Brannstrom I.O."/>
            <person name="Guillou S."/>
            <person name="Cros-Aarteil S."/>
            <person name="Calhoun S."/>
            <person name="Haridas S."/>
            <person name="Kuo A."/>
            <person name="Mondo S."/>
            <person name="Pangilinan J."/>
            <person name="Riley R."/>
            <person name="LaButti K."/>
            <person name="Andreopoulos B."/>
            <person name="Lipzen A."/>
            <person name="Chen C."/>
            <person name="Yan M."/>
            <person name="Daum C."/>
            <person name="Ng V."/>
            <person name="Clum A."/>
            <person name="Steindorff A."/>
            <person name="Ohm R.A."/>
            <person name="Martin F."/>
            <person name="Silar P."/>
            <person name="Natvig D.O."/>
            <person name="Lalanne C."/>
            <person name="Gautier V."/>
            <person name="Ament-Velasquez S.L."/>
            <person name="Kruys A."/>
            <person name="Hutchinson M.I."/>
            <person name="Powell A.J."/>
            <person name="Barry K."/>
            <person name="Miller A.N."/>
            <person name="Grigoriev I.V."/>
            <person name="Debuchy R."/>
            <person name="Gladieux P."/>
            <person name="Hiltunen Thoren M."/>
            <person name="Johannesson H."/>
        </authorList>
    </citation>
    <scope>NUCLEOTIDE SEQUENCE [LARGE SCALE GENOMIC DNA]</scope>
    <source>
        <strain evidence="1 2">FGSC 10403</strain>
    </source>
</reference>
<evidence type="ECO:0000313" key="1">
    <source>
        <dbReference type="EMBL" id="KAK3496807.1"/>
    </source>
</evidence>
<protein>
    <submittedName>
        <fullName evidence="1">ATP synthase complex subunit H-domain-containing protein</fullName>
    </submittedName>
</protein>
<dbReference type="PANTHER" id="PTHR28207">
    <property type="entry name" value="ATP SYNTHASE SUBUNIT H, MITOCHONDRIAL"/>
    <property type="match status" value="1"/>
</dbReference>
<dbReference type="RefSeq" id="XP_062695071.1">
    <property type="nucleotide sequence ID" value="XM_062838058.1"/>
</dbReference>
<dbReference type="Pfam" id="PF10775">
    <property type="entry name" value="ATP_sub_h"/>
    <property type="match status" value="1"/>
</dbReference>
<evidence type="ECO:0000313" key="2">
    <source>
        <dbReference type="Proteomes" id="UP001285908"/>
    </source>
</evidence>